<evidence type="ECO:0000313" key="7">
    <source>
        <dbReference type="Proteomes" id="UP000285530"/>
    </source>
</evidence>
<accession>A0A418ZP03</accession>
<keyword evidence="3" id="KW-0520">NAD</keyword>
<evidence type="ECO:0000256" key="1">
    <source>
        <dbReference type="ARBA" id="ARBA00009986"/>
    </source>
</evidence>
<dbReference type="Pfam" id="PF00171">
    <property type="entry name" value="Aldedh"/>
    <property type="match status" value="1"/>
</dbReference>
<evidence type="ECO:0000256" key="3">
    <source>
        <dbReference type="ARBA" id="ARBA00023027"/>
    </source>
</evidence>
<evidence type="ECO:0000259" key="5">
    <source>
        <dbReference type="Pfam" id="PF00171"/>
    </source>
</evidence>
<dbReference type="GO" id="GO:0016491">
    <property type="term" value="F:oxidoreductase activity"/>
    <property type="evidence" value="ECO:0007669"/>
    <property type="project" value="UniProtKB-KW"/>
</dbReference>
<reference evidence="6 7" key="1">
    <citation type="submission" date="2018-09" db="EMBL/GenBank/DDBJ databases">
        <title>Paracoccus onubensis nov. sp. a moderate halophilic bacterium isolated from Gruta de las Maravillas (Aracena, Spain).</title>
        <authorList>
            <person name="Jurado V."/>
            <person name="Gutierrez-Patricio S."/>
            <person name="Gonzalez-Pimentel J.L."/>
            <person name="Laiz L."/>
            <person name="Saiz-Jimenez C."/>
        </authorList>
    </citation>
    <scope>NUCLEOTIDE SEQUENCE [LARGE SCALE GENOMIC DNA]</scope>
    <source>
        <strain evidence="6 7">DSM 19484</strain>
    </source>
</reference>
<comment type="similarity">
    <text evidence="1">Belongs to the aldehyde dehydrogenase family.</text>
</comment>
<feature type="region of interest" description="Disordered" evidence="4">
    <location>
        <begin position="13"/>
        <end position="39"/>
    </location>
</feature>
<evidence type="ECO:0000256" key="2">
    <source>
        <dbReference type="ARBA" id="ARBA00023002"/>
    </source>
</evidence>
<dbReference type="EMBL" id="QZEV01000200">
    <property type="protein sequence ID" value="RJK94020.1"/>
    <property type="molecule type" value="Genomic_DNA"/>
</dbReference>
<dbReference type="AlphaFoldDB" id="A0A418ZP03"/>
<dbReference type="SUPFAM" id="SSF53720">
    <property type="entry name" value="ALDH-like"/>
    <property type="match status" value="1"/>
</dbReference>
<feature type="non-terminal residue" evidence="6">
    <location>
        <position position="217"/>
    </location>
</feature>
<dbReference type="InterPro" id="IPR016161">
    <property type="entry name" value="Ald_DH/histidinol_DH"/>
</dbReference>
<name>A0A418ZP03_9RHOB</name>
<proteinExistence type="inferred from homology"/>
<dbReference type="Proteomes" id="UP000285530">
    <property type="component" value="Unassembled WGS sequence"/>
</dbReference>
<comment type="caution">
    <text evidence="6">The sequence shown here is derived from an EMBL/GenBank/DDBJ whole genome shotgun (WGS) entry which is preliminary data.</text>
</comment>
<dbReference type="InterPro" id="IPR015590">
    <property type="entry name" value="Aldehyde_DH_dom"/>
</dbReference>
<feature type="domain" description="Aldehyde dehydrogenase" evidence="5">
    <location>
        <begin position="18"/>
        <end position="209"/>
    </location>
</feature>
<dbReference type="Gene3D" id="3.40.605.10">
    <property type="entry name" value="Aldehyde Dehydrogenase, Chain A, domain 1"/>
    <property type="match status" value="1"/>
</dbReference>
<dbReference type="RefSeq" id="WP_119887905.1">
    <property type="nucleotide sequence ID" value="NZ_QZEV01000200.1"/>
</dbReference>
<dbReference type="OrthoDB" id="9812625at2"/>
<gene>
    <name evidence="6" type="ORF">D3P06_18690</name>
</gene>
<dbReference type="PANTHER" id="PTHR42986">
    <property type="entry name" value="BENZALDEHYDE DEHYDROGENASE YFMT"/>
    <property type="match status" value="1"/>
</dbReference>
<evidence type="ECO:0000256" key="4">
    <source>
        <dbReference type="SAM" id="MobiDB-lite"/>
    </source>
</evidence>
<organism evidence="6 7">
    <name type="scientific">Paracoccus aestuarii</name>
    <dbReference type="NCBI Taxonomy" id="453842"/>
    <lineage>
        <taxon>Bacteria</taxon>
        <taxon>Pseudomonadati</taxon>
        <taxon>Pseudomonadota</taxon>
        <taxon>Alphaproteobacteria</taxon>
        <taxon>Rhodobacterales</taxon>
        <taxon>Paracoccaceae</taxon>
        <taxon>Paracoccus</taxon>
    </lineage>
</organism>
<keyword evidence="2" id="KW-0560">Oxidoreductase</keyword>
<evidence type="ECO:0000313" key="6">
    <source>
        <dbReference type="EMBL" id="RJK94020.1"/>
    </source>
</evidence>
<keyword evidence="7" id="KW-1185">Reference proteome</keyword>
<protein>
    <submittedName>
        <fullName evidence="6">Aldehyde dehydrogenase family protein</fullName>
    </submittedName>
</protein>
<sequence length="217" mass="22162">MTLSMIIDGQDSPAASGATYDRRDPVTGDVATTAPAAGPDDMRRAVDAAAAAFPAWSATGPGERRKLLSKAADALEEMTPEIIRTAMAETGATGPWIGFNCSLAAGMLREAAAMTTQIAGQIIPSNKPGTLAMAQRRPHGVCLGIAPWNAPVILGTRAVAMPIACGNTVVLKASEMCPATHMAIGEAFRRAGFPPGVLNVVTNAPDDAAAVVEALVG</sequence>
<dbReference type="PANTHER" id="PTHR42986:SF1">
    <property type="entry name" value="BENZALDEHYDE DEHYDROGENASE YFMT"/>
    <property type="match status" value="1"/>
</dbReference>
<dbReference type="InterPro" id="IPR016162">
    <property type="entry name" value="Ald_DH_N"/>
</dbReference>